<keyword evidence="5" id="KW-1185">Reference proteome</keyword>
<dbReference type="InterPro" id="IPR033427">
    <property type="entry name" value="DUF5123"/>
</dbReference>
<dbReference type="InterPro" id="IPR026876">
    <property type="entry name" value="Fn3_assoc_repeat"/>
</dbReference>
<comment type="caution">
    <text evidence="4">The sequence shown here is derived from an EMBL/GenBank/DDBJ whole genome shotgun (WGS) entry which is preliminary data.</text>
</comment>
<accession>A0A0D0I769</accession>
<evidence type="ECO:0000313" key="4">
    <source>
        <dbReference type="EMBL" id="KIP63400.1"/>
    </source>
</evidence>
<evidence type="ECO:0000256" key="2">
    <source>
        <dbReference type="SAM" id="MobiDB-lite"/>
    </source>
</evidence>
<evidence type="ECO:0000259" key="3">
    <source>
        <dbReference type="Pfam" id="PF17161"/>
    </source>
</evidence>
<keyword evidence="1" id="KW-0175">Coiled coil</keyword>
<feature type="coiled-coil region" evidence="1">
    <location>
        <begin position="765"/>
        <end position="874"/>
    </location>
</feature>
<evidence type="ECO:0000313" key="5">
    <source>
        <dbReference type="Proteomes" id="UP000032046"/>
    </source>
</evidence>
<feature type="region of interest" description="Disordered" evidence="2">
    <location>
        <begin position="680"/>
        <end position="701"/>
    </location>
</feature>
<dbReference type="Pfam" id="PF17161">
    <property type="entry name" value="DUF5123"/>
    <property type="match status" value="1"/>
</dbReference>
<dbReference type="EMBL" id="JXQK01000043">
    <property type="protein sequence ID" value="KIP63400.1"/>
    <property type="molecule type" value="Genomic_DNA"/>
</dbReference>
<gene>
    <name evidence="4" type="ORF">ST44_03900</name>
</gene>
<proteinExistence type="predicted"/>
<dbReference type="Pfam" id="PF13287">
    <property type="entry name" value="Fn3_assoc"/>
    <property type="match status" value="1"/>
</dbReference>
<dbReference type="STRING" id="1602171.ST44_03900"/>
<dbReference type="Proteomes" id="UP000032046">
    <property type="component" value="Unassembled WGS sequence"/>
</dbReference>
<organism evidence="4 5">
    <name type="scientific">Prevotella pectinovora</name>
    <dbReference type="NCBI Taxonomy" id="1602169"/>
    <lineage>
        <taxon>Bacteria</taxon>
        <taxon>Pseudomonadati</taxon>
        <taxon>Bacteroidota</taxon>
        <taxon>Bacteroidia</taxon>
        <taxon>Bacteroidales</taxon>
        <taxon>Prevotellaceae</taxon>
        <taxon>Prevotella</taxon>
    </lineage>
</organism>
<feature type="domain" description="DUF5123" evidence="3">
    <location>
        <begin position="604"/>
        <end position="727"/>
    </location>
</feature>
<dbReference type="Gene3D" id="1.20.1270.90">
    <property type="entry name" value="AF1782-like"/>
    <property type="match status" value="1"/>
</dbReference>
<reference evidence="4 5" key="1">
    <citation type="submission" date="2015-01" db="EMBL/GenBank/DDBJ databases">
        <title>Comparative genomics of non-oral Prevotella species.</title>
        <authorList>
            <person name="Accetto T."/>
            <person name="Nograsek B."/>
            <person name="Avgustin G."/>
        </authorList>
    </citation>
    <scope>NUCLEOTIDE SEQUENCE [LARGE SCALE GENOMIC DNA]</scope>
    <source>
        <strain evidence="4 5">P5-119</strain>
    </source>
</reference>
<dbReference type="AlphaFoldDB" id="A0A0D0I769"/>
<protein>
    <recommendedName>
        <fullName evidence="3">DUF5123 domain-containing protein</fullName>
    </recommendedName>
</protein>
<feature type="compositionally biased region" description="Polar residues" evidence="2">
    <location>
        <begin position="687"/>
        <end position="697"/>
    </location>
</feature>
<evidence type="ECO:0000256" key="1">
    <source>
        <dbReference type="SAM" id="Coils"/>
    </source>
</evidence>
<name>A0A0D0I769_9BACT</name>
<sequence>MMGMSADKVIVFNEGTGTKDSSTKITTMEEIVKSGSENLKSITDANNVYLARKGRGLKLGASSKPGSMTLNLAAPAKPTAIKFKAMWYKNTEKTLEVAGTEFAELTDEVSEYSVTMDGNTTVNSITIATAGKRAYITELTIVEGTAASVATPTIEGTTPFIGTTTVTLACSTADSKIYYTLDGTDPTDASTEYTAPFSLDATATVKAIAYKGKDASAVATMQFVAIPTVANIAELTQLTDGTEFVFGGETVVTAAPTAKHLYLKDATGVTFAYDVAGGFTFEPGQHITAGWQGKVSFYKGLFEVVPTTALTAVEGVKDELTYDEVTPADVTLENANKVAVLKGVTYTAPAADSRNFEIKKDEAAVAGYNQFGLTIDEPVADATYDILGVISRYNDNVQFQPVAITRNARWIQINKDVETGKDLAAVVAEETEAVTAAGDKVGSVTLNLAANGAYTVSKAISSPASVQILGDATAPATIDASALTEPLVKIEGGSQPAFNQDGTVNAGYKGVDIVAVKNVKISSLSTSLLNDAQKSYVGEVVVENANVELVGSANVFDFKGYPASLSISNSTLWSKAGHTGQLIKTAGRVRDLDGDQVEYKQATSITNSTLYQVAVGKQFNNFQGKGQKSLVLTLKNSIIANCTQDGNEVRGWLGGQNSNNPTVVYENNTYINAGAEQTGWTDETKQGSDQTATSHNTDPGFADAANGDFSVAASSQQAKFQIGDSRWLVEYVPEDITAEKALLAEEIAKATALLGDADVENNEDAKALKAAIDEAQGVYDSAETKAEVNAAIEKLKAAEEAYAMSVARAELAAEIQKANALIEGKDTEADADANALKTAIDKAQGVCDNADATLEDVEKALEDLKAAEETYKLTLSISGVDAAAADDAAWYTLQGVRVAAPQKGIFIHNGKKVVLK</sequence>